<dbReference type="InterPro" id="IPR011059">
    <property type="entry name" value="Metal-dep_hydrolase_composite"/>
</dbReference>
<reference evidence="2" key="1">
    <citation type="submission" date="2020-10" db="EMBL/GenBank/DDBJ databases">
        <authorList>
            <person name="Gilroy R."/>
        </authorList>
    </citation>
    <scope>NUCLEOTIDE SEQUENCE</scope>
    <source>
        <strain evidence="2">ChiSjej6B24-2974</strain>
    </source>
</reference>
<dbReference type="SUPFAM" id="SSF51338">
    <property type="entry name" value="Composite domain of metallo-dependent hydrolases"/>
    <property type="match status" value="1"/>
</dbReference>
<name>A0A9D0ZN98_9FIRM</name>
<dbReference type="InterPro" id="IPR006680">
    <property type="entry name" value="Amidohydro-rel"/>
</dbReference>
<proteinExistence type="predicted"/>
<dbReference type="SUPFAM" id="SSF51556">
    <property type="entry name" value="Metallo-dependent hydrolases"/>
    <property type="match status" value="1"/>
</dbReference>
<dbReference type="PANTHER" id="PTHR43135">
    <property type="entry name" value="ALPHA-D-RIBOSE 1-METHYLPHOSPHONATE 5-TRIPHOSPHATE DIPHOSPHATASE"/>
    <property type="match status" value="1"/>
</dbReference>
<feature type="domain" description="Amidohydrolase-related" evidence="1">
    <location>
        <begin position="51"/>
        <end position="368"/>
    </location>
</feature>
<evidence type="ECO:0000313" key="2">
    <source>
        <dbReference type="EMBL" id="HIQ83563.1"/>
    </source>
</evidence>
<accession>A0A9D0ZN98</accession>
<dbReference type="Gene3D" id="3.20.20.140">
    <property type="entry name" value="Metal-dependent hydrolases"/>
    <property type="match status" value="1"/>
</dbReference>
<dbReference type="Pfam" id="PF01979">
    <property type="entry name" value="Amidohydro_1"/>
    <property type="match status" value="1"/>
</dbReference>
<evidence type="ECO:0000259" key="1">
    <source>
        <dbReference type="Pfam" id="PF01979"/>
    </source>
</evidence>
<evidence type="ECO:0000313" key="3">
    <source>
        <dbReference type="Proteomes" id="UP000824260"/>
    </source>
</evidence>
<dbReference type="CDD" id="cd01309">
    <property type="entry name" value="Met_dep_hydrolase_C"/>
    <property type="match status" value="1"/>
</dbReference>
<dbReference type="EMBL" id="DVFZ01000102">
    <property type="protein sequence ID" value="HIQ83563.1"/>
    <property type="molecule type" value="Genomic_DNA"/>
</dbReference>
<dbReference type="AlphaFoldDB" id="A0A9D0ZN98"/>
<dbReference type="InterPro" id="IPR032466">
    <property type="entry name" value="Metal_Hydrolase"/>
</dbReference>
<dbReference type="PANTHER" id="PTHR43135:SF3">
    <property type="entry name" value="ALPHA-D-RIBOSE 1-METHYLPHOSPHONATE 5-TRIPHOSPHATE DIPHOSPHATASE"/>
    <property type="match status" value="1"/>
</dbReference>
<protein>
    <submittedName>
        <fullName evidence="2">Amidohydrolase</fullName>
    </submittedName>
</protein>
<sequence length="384" mass="41026">MLLIRNARLYTMEGPGLLEGGDVLIDSGKIAAVGVNLSASGAREIDARGAYVAPGFIDPHSHIGLWADGERDETGDGNEMTDPVTPQMRALDAVNPVDPCFAEACRAGVTTVATGPGSANVLGGQFLAMKTFGGSLKAMLVKEPLAMKAAFGENPKMVYGSGGKRPSTRMATAAVLREAFYEARAYMEKRACADADKRPDFNLKNEALAMVLRRELPLKMHAHRADDILTAIRLAEEFNLRASVEHCTEGYLIADELRKANVGVILGPLLTDRGKPELKNLTMKAPAILHRAGVKFALMTDHGVIPEPYLPVEAGLCVREGLPEMEAMRAITIHAAGVLGLEGRLGSLAPGKDADVVLFDGHPLETRTHASLVIVNGNIAYERA</sequence>
<comment type="caution">
    <text evidence="2">The sequence shown here is derived from an EMBL/GenBank/DDBJ whole genome shotgun (WGS) entry which is preliminary data.</text>
</comment>
<gene>
    <name evidence="2" type="ORF">IAA52_10740</name>
</gene>
<dbReference type="Proteomes" id="UP000824260">
    <property type="component" value="Unassembled WGS sequence"/>
</dbReference>
<organism evidence="2 3">
    <name type="scientific">Candidatus Pullichristensenella stercorigallinarum</name>
    <dbReference type="NCBI Taxonomy" id="2840909"/>
    <lineage>
        <taxon>Bacteria</taxon>
        <taxon>Bacillati</taxon>
        <taxon>Bacillota</taxon>
        <taxon>Clostridia</taxon>
        <taxon>Candidatus Pullichristensenella</taxon>
    </lineage>
</organism>
<dbReference type="GO" id="GO:0016810">
    <property type="term" value="F:hydrolase activity, acting on carbon-nitrogen (but not peptide) bonds"/>
    <property type="evidence" value="ECO:0007669"/>
    <property type="project" value="InterPro"/>
</dbReference>
<dbReference type="InterPro" id="IPR051781">
    <property type="entry name" value="Metallo-dep_Hydrolase"/>
</dbReference>
<reference evidence="2" key="2">
    <citation type="journal article" date="2021" name="PeerJ">
        <title>Extensive microbial diversity within the chicken gut microbiome revealed by metagenomics and culture.</title>
        <authorList>
            <person name="Gilroy R."/>
            <person name="Ravi A."/>
            <person name="Getino M."/>
            <person name="Pursley I."/>
            <person name="Horton D.L."/>
            <person name="Alikhan N.F."/>
            <person name="Baker D."/>
            <person name="Gharbi K."/>
            <person name="Hall N."/>
            <person name="Watson M."/>
            <person name="Adriaenssens E.M."/>
            <person name="Foster-Nyarko E."/>
            <person name="Jarju S."/>
            <person name="Secka A."/>
            <person name="Antonio M."/>
            <person name="Oren A."/>
            <person name="Chaudhuri R.R."/>
            <person name="La Ragione R."/>
            <person name="Hildebrand F."/>
            <person name="Pallen M.J."/>
        </authorList>
    </citation>
    <scope>NUCLEOTIDE SEQUENCE</scope>
    <source>
        <strain evidence="2">ChiSjej6B24-2974</strain>
    </source>
</reference>